<evidence type="ECO:0000256" key="4">
    <source>
        <dbReference type="ARBA" id="ARBA00023015"/>
    </source>
</evidence>
<feature type="region of interest" description="Disordered" evidence="8">
    <location>
        <begin position="276"/>
        <end position="334"/>
    </location>
</feature>
<feature type="region of interest" description="Disordered" evidence="8">
    <location>
        <begin position="363"/>
        <end position="384"/>
    </location>
</feature>
<evidence type="ECO:0000259" key="9">
    <source>
        <dbReference type="PROSITE" id="PS50128"/>
    </source>
</evidence>
<evidence type="ECO:0000313" key="10">
    <source>
        <dbReference type="EMBL" id="CCG58705.1"/>
    </source>
</evidence>
<feature type="compositionally biased region" description="Basic and acidic residues" evidence="8">
    <location>
        <begin position="636"/>
        <end position="679"/>
    </location>
</feature>
<evidence type="ECO:0000256" key="6">
    <source>
        <dbReference type="ARBA" id="ARBA00023187"/>
    </source>
</evidence>
<dbReference type="FunCoup" id="H8WH55">
    <property type="interactions" value="272"/>
</dbReference>
<dbReference type="WormBase" id="CBG09000a">
    <property type="protein sequence ID" value="CBP41961"/>
    <property type="gene ID" value="WBGene00030676"/>
    <property type="gene designation" value="Cbr-swp-1"/>
</dbReference>
<dbReference type="SMART" id="SM01141">
    <property type="entry name" value="DRY_EERY"/>
    <property type="match status" value="1"/>
</dbReference>
<reference evidence="10 11" key="2">
    <citation type="journal article" date="2011" name="PLoS Genet.">
        <title>Caenorhabditis briggsae recombinant inbred line genotypes reveal inter-strain incompatibility and the evolution of recombination.</title>
        <authorList>
            <person name="Ross J.A."/>
            <person name="Koboldt D.C."/>
            <person name="Staisch J.E."/>
            <person name="Chamberlin H.M."/>
            <person name="Gupta B.P."/>
            <person name="Miller R.D."/>
            <person name="Baird S.E."/>
            <person name="Haag E.S."/>
        </authorList>
    </citation>
    <scope>NUCLEOTIDE SEQUENCE [LARGE SCALE GENOMIC DNA]</scope>
    <source>
        <strain evidence="10 11">AF16</strain>
    </source>
</reference>
<dbReference type="FunFam" id="1.10.10.790:FF:000024">
    <property type="entry name" value="Protein SWAP"/>
    <property type="match status" value="1"/>
</dbReference>
<evidence type="ECO:0000256" key="7">
    <source>
        <dbReference type="SAM" id="Coils"/>
    </source>
</evidence>
<name>H8WH55_CAEBR</name>
<keyword evidence="4" id="KW-0805">Transcription regulation</keyword>
<feature type="domain" description="SURP motif" evidence="9">
    <location>
        <begin position="416"/>
        <end position="456"/>
    </location>
</feature>
<dbReference type="Pfam" id="PF09750">
    <property type="entry name" value="DRY_EERY"/>
    <property type="match status" value="1"/>
</dbReference>
<evidence type="ECO:0000256" key="5">
    <source>
        <dbReference type="ARBA" id="ARBA00023163"/>
    </source>
</evidence>
<sequence>MTEKLVCYLEKTWCFFLEMGSWNRRNQISDNDAQGDYKDLLVFGYASTIFLNDYQSEHIAEERHMVPCLGDSENRVDRYDCRLLLPSLDIAITRSSIPPEHCETEAIEEDMCEEERYQDMHMDIQREQEEEEERRRKEQRNAIGFDYGTGIVKEPESDSEDEPFEPPEGIKFPVGLELPPNMKLHHIIEKTAAFIVANGTQMEIVIKAKQRNNAEQFGFLEFDNKLNPFYKYLQKLIREKKYTPELGKRPKKLAKKVSSTSKPAVSSSLAAIAAAHGSGSDSDDSDSDCELHPSLLSGSSKRPASPENPSAIGPRKKPVEPEKPPPMNLKPAGDFSQRNDVYAALFKNLAHVTRQAAGIEEVKHGIEDSKKEEDDDPDERLDDPDYREWYTSFYGKTCPWVGPRPMIPPTPDLEPILNSYAETVAQKGAEIETSLAARKDLQLHFMDPHSPYYSYYHHKVSQDILYHLSIGLLQVRMHQWRMYHPQEQSSHPSPNILGSPVPLMSTDLLPPSTVSSPGPSSLMSLNISAPPEPPLNRRQRRRLLETSRVADDSLTEPGVFDPISMLPKSASTPSNLQNLDNFKPVSFSLNGTKDESSFRFDPDMDDSGITSPSEGFEGLPPPPPPPTLSGNTQTQVDRKERARIFMEKLLQEKKVRKQQEDEERAKLEEETRKKAERISESLSGRRTVEIRSSQEKKSLDEIINSKINSVLSESGFHPEEEKKEAAEVDRERYTTKHRKRSRSRRRSRSRSSDHKKLRRHHHRSRSRSRDRHRRNRSRSRERSYRR</sequence>
<dbReference type="EMBL" id="HE601284">
    <property type="protein sequence ID" value="CCG58705.1"/>
    <property type="molecule type" value="Genomic_DNA"/>
</dbReference>
<dbReference type="eggNOG" id="KOG1847">
    <property type="taxonomic scope" value="Eukaryota"/>
</dbReference>
<keyword evidence="2" id="KW-0677">Repeat</keyword>
<dbReference type="OMA" id="IAFNYDE"/>
<evidence type="ECO:0000256" key="8">
    <source>
        <dbReference type="SAM" id="MobiDB-lite"/>
    </source>
</evidence>
<dbReference type="GO" id="GO:0000395">
    <property type="term" value="P:mRNA 5'-splice site recognition"/>
    <property type="evidence" value="ECO:0000318"/>
    <property type="project" value="GO_Central"/>
</dbReference>
<protein>
    <submittedName>
        <fullName evidence="10">Protein CBR-SWP-1, isoform a</fullName>
    </submittedName>
</protein>
<dbReference type="STRING" id="6238.H8WH55"/>
<feature type="compositionally biased region" description="Basic residues" evidence="8">
    <location>
        <begin position="735"/>
        <end position="777"/>
    </location>
</feature>
<dbReference type="PROSITE" id="PS50128">
    <property type="entry name" value="SURP"/>
    <property type="match status" value="2"/>
</dbReference>
<proteinExistence type="predicted"/>
<dbReference type="SUPFAM" id="SSF109905">
    <property type="entry name" value="Surp module (SWAP domain)"/>
    <property type="match status" value="2"/>
</dbReference>
<dbReference type="SMART" id="SM00648">
    <property type="entry name" value="SWAP"/>
    <property type="match status" value="2"/>
</dbReference>
<gene>
    <name evidence="12" type="primary">swp-1</name>
    <name evidence="10" type="synonym">Cbr-swp-1</name>
    <name evidence="12" type="ORF">CBG09000</name>
    <name evidence="10" type="ORF">CBG_09000</name>
</gene>
<organism evidence="10 11">
    <name type="scientific">Caenorhabditis briggsae</name>
    <dbReference type="NCBI Taxonomy" id="6238"/>
    <lineage>
        <taxon>Eukaryota</taxon>
        <taxon>Metazoa</taxon>
        <taxon>Ecdysozoa</taxon>
        <taxon>Nematoda</taxon>
        <taxon>Chromadorea</taxon>
        <taxon>Rhabditida</taxon>
        <taxon>Rhabditina</taxon>
        <taxon>Rhabditomorpha</taxon>
        <taxon>Rhabditoidea</taxon>
        <taxon>Rhabditidae</taxon>
        <taxon>Peloderinae</taxon>
        <taxon>Caenorhabditis</taxon>
    </lineage>
</organism>
<evidence type="ECO:0000313" key="12">
    <source>
        <dbReference type="WormBase" id="CBG09000a"/>
    </source>
</evidence>
<dbReference type="InParanoid" id="H8WH55"/>
<feature type="coiled-coil region" evidence="7">
    <location>
        <begin position="114"/>
        <end position="142"/>
    </location>
</feature>
<feature type="compositionally biased region" description="Basic and acidic residues" evidence="8">
    <location>
        <begin position="716"/>
        <end position="734"/>
    </location>
</feature>
<dbReference type="PANTHER" id="PTHR13161">
    <property type="entry name" value="SPLICING FACTOR SUPPRESSOR OF WHITE APRICOT"/>
    <property type="match status" value="1"/>
</dbReference>
<feature type="compositionally biased region" description="Basic and acidic residues" evidence="8">
    <location>
        <begin position="686"/>
        <end position="700"/>
    </location>
</feature>
<feature type="region of interest" description="Disordered" evidence="8">
    <location>
        <begin position="484"/>
        <end position="538"/>
    </location>
</feature>
<keyword evidence="11" id="KW-1185">Reference proteome</keyword>
<feature type="compositionally biased region" description="Acidic residues" evidence="8">
    <location>
        <begin position="373"/>
        <end position="382"/>
    </location>
</feature>
<dbReference type="InterPro" id="IPR000061">
    <property type="entry name" value="Surp"/>
</dbReference>
<dbReference type="GO" id="GO:0003723">
    <property type="term" value="F:RNA binding"/>
    <property type="evidence" value="ECO:0007669"/>
    <property type="project" value="UniProtKB-KW"/>
</dbReference>
<feature type="compositionally biased region" description="Basic and acidic residues" evidence="8">
    <location>
        <begin position="363"/>
        <end position="372"/>
    </location>
</feature>
<dbReference type="PANTHER" id="PTHR13161:SF15">
    <property type="entry name" value="SPLICING FACTOR, SUPPRESSOR OF WHITE-APRICOT HOMOLOG"/>
    <property type="match status" value="1"/>
</dbReference>
<keyword evidence="6" id="KW-0508">mRNA splicing</keyword>
<dbReference type="InterPro" id="IPR035967">
    <property type="entry name" value="SWAP/Surp_sf"/>
</dbReference>
<evidence type="ECO:0000256" key="2">
    <source>
        <dbReference type="ARBA" id="ARBA00022737"/>
    </source>
</evidence>
<evidence type="ECO:0000256" key="1">
    <source>
        <dbReference type="ARBA" id="ARBA00022664"/>
    </source>
</evidence>
<dbReference type="Proteomes" id="UP000008549">
    <property type="component" value="Unassembled WGS sequence"/>
</dbReference>
<accession>H8WH55</accession>
<feature type="compositionally biased region" description="Basic and acidic residues" evidence="8">
    <location>
        <begin position="593"/>
        <end position="602"/>
    </location>
</feature>
<feature type="compositionally biased region" description="Low complexity" evidence="8">
    <location>
        <begin position="508"/>
        <end position="525"/>
    </location>
</feature>
<keyword evidence="5" id="KW-0804">Transcription</keyword>
<evidence type="ECO:0000313" key="11">
    <source>
        <dbReference type="Proteomes" id="UP000008549"/>
    </source>
</evidence>
<keyword evidence="1" id="KW-0507">mRNA processing</keyword>
<feature type="region of interest" description="Disordered" evidence="8">
    <location>
        <begin position="593"/>
        <end position="786"/>
    </location>
</feature>
<keyword evidence="7" id="KW-0175">Coiled coil</keyword>
<keyword evidence="3" id="KW-0694">RNA-binding</keyword>
<evidence type="ECO:0000256" key="3">
    <source>
        <dbReference type="ARBA" id="ARBA00022884"/>
    </source>
</evidence>
<dbReference type="Gene3D" id="1.10.10.790">
    <property type="entry name" value="Surp module"/>
    <property type="match status" value="2"/>
</dbReference>
<dbReference type="AlphaFoldDB" id="H8WH55"/>
<dbReference type="InterPro" id="IPR019147">
    <property type="entry name" value="SWAP_N_domain"/>
</dbReference>
<reference evidence="10 11" key="1">
    <citation type="journal article" date="2003" name="PLoS Biol.">
        <title>The genome sequence of Caenorhabditis briggsae: a platform for comparative genomics.</title>
        <authorList>
            <person name="Stein L.D."/>
            <person name="Bao Z."/>
            <person name="Blasiar D."/>
            <person name="Blumenthal T."/>
            <person name="Brent M.R."/>
            <person name="Chen N."/>
            <person name="Chinwalla A."/>
            <person name="Clarke L."/>
            <person name="Clee C."/>
            <person name="Coghlan A."/>
            <person name="Coulson A."/>
            <person name="D'Eustachio P."/>
            <person name="Fitch D.H."/>
            <person name="Fulton L.A."/>
            <person name="Fulton R.E."/>
            <person name="Griffiths-Jones S."/>
            <person name="Harris T.W."/>
            <person name="Hillier L.W."/>
            <person name="Kamath R."/>
            <person name="Kuwabara P.E."/>
            <person name="Mardis E.R."/>
            <person name="Marra M.A."/>
            <person name="Miner T.L."/>
            <person name="Minx P."/>
            <person name="Mullikin J.C."/>
            <person name="Plumb R.W."/>
            <person name="Rogers J."/>
            <person name="Schein J.E."/>
            <person name="Sohrmann M."/>
            <person name="Spieth J."/>
            <person name="Stajich J.E."/>
            <person name="Wei C."/>
            <person name="Willey D."/>
            <person name="Wilson R.K."/>
            <person name="Durbin R."/>
            <person name="Waterston R.H."/>
        </authorList>
    </citation>
    <scope>NUCLEOTIDE SEQUENCE [LARGE SCALE GENOMIC DNA]</scope>
    <source>
        <strain evidence="10 11">AF16</strain>
    </source>
</reference>
<feature type="domain" description="SURP motif" evidence="9">
    <location>
        <begin position="187"/>
        <end position="230"/>
    </location>
</feature>
<dbReference type="InterPro" id="IPR040397">
    <property type="entry name" value="SWAP"/>
</dbReference>
<dbReference type="Pfam" id="PF01805">
    <property type="entry name" value="Surp"/>
    <property type="match status" value="2"/>
</dbReference>